<dbReference type="InterPro" id="IPR039761">
    <property type="entry name" value="Bms1/Tsr1"/>
</dbReference>
<evidence type="ECO:0000313" key="2">
    <source>
        <dbReference type="Ensembl" id="ENSEBUP00000015638.1"/>
    </source>
</evidence>
<reference evidence="2" key="1">
    <citation type="submission" date="2025-05" db="UniProtKB">
        <authorList>
            <consortium name="Ensembl"/>
        </authorList>
    </citation>
    <scope>IDENTIFICATION</scope>
</reference>
<dbReference type="AlphaFoldDB" id="A0A8C4QHN9"/>
<sequence>MPRVMTVLTHLDLIRAGGHLKKARRIISRRLWGEGSSSVGKVFQLSGFLNGEYLYKDVHNLARFISVMNFHSPTLQLSSPHLLADRMEDLTDPEKVRQNPWCDRRLCLYGYLRGAPMRSNSQVHIPGVGDLSVASVGPLPDPCPAPGSASGGRRRLGESQRLLYAPFGGQGGLLYDRDAVYLDIGGSHSHAKPVPGSDLVSSLRDSQTTLDSKIAAGHMTLFSESQPFAPGRYENHF</sequence>
<proteinExistence type="predicted"/>
<dbReference type="PANTHER" id="PTHR12858:SF2">
    <property type="entry name" value="RIBOSOME BIOGENESIS PROTEIN BMS1 HOMOLOG"/>
    <property type="match status" value="1"/>
</dbReference>
<dbReference type="InterPro" id="IPR012948">
    <property type="entry name" value="AARP2CN"/>
</dbReference>
<dbReference type="GO" id="GO:0034511">
    <property type="term" value="F:U3 snoRNA binding"/>
    <property type="evidence" value="ECO:0007669"/>
    <property type="project" value="TreeGrafter"/>
</dbReference>
<dbReference type="GO" id="GO:0003924">
    <property type="term" value="F:GTPase activity"/>
    <property type="evidence" value="ECO:0007669"/>
    <property type="project" value="TreeGrafter"/>
</dbReference>
<keyword evidence="3" id="KW-1185">Reference proteome</keyword>
<dbReference type="PANTHER" id="PTHR12858">
    <property type="entry name" value="RIBOSOME BIOGENESIS PROTEIN"/>
    <property type="match status" value="1"/>
</dbReference>
<feature type="domain" description="AARP2CN" evidence="1">
    <location>
        <begin position="57"/>
        <end position="143"/>
    </location>
</feature>
<dbReference type="GeneTree" id="ENSGT00940000153195"/>
<dbReference type="Proteomes" id="UP000694388">
    <property type="component" value="Unplaced"/>
</dbReference>
<dbReference type="OMA" id="CTREKNC"/>
<name>A0A8C4QHN9_EPTBU</name>
<dbReference type="GO" id="GO:0030686">
    <property type="term" value="C:90S preribosome"/>
    <property type="evidence" value="ECO:0007669"/>
    <property type="project" value="TreeGrafter"/>
</dbReference>
<accession>A0A8C4QHN9</accession>
<protein>
    <recommendedName>
        <fullName evidence="1">AARP2CN domain-containing protein</fullName>
    </recommendedName>
</protein>
<dbReference type="SMART" id="SM00785">
    <property type="entry name" value="AARP2CN"/>
    <property type="match status" value="1"/>
</dbReference>
<dbReference type="GO" id="GO:0005525">
    <property type="term" value="F:GTP binding"/>
    <property type="evidence" value="ECO:0007669"/>
    <property type="project" value="TreeGrafter"/>
</dbReference>
<dbReference type="GO" id="GO:0005634">
    <property type="term" value="C:nucleus"/>
    <property type="evidence" value="ECO:0007669"/>
    <property type="project" value="InterPro"/>
</dbReference>
<dbReference type="Ensembl" id="ENSEBUT00000016214.1">
    <property type="protein sequence ID" value="ENSEBUP00000015638.1"/>
    <property type="gene ID" value="ENSEBUG00000009838.1"/>
</dbReference>
<dbReference type="Pfam" id="PF08142">
    <property type="entry name" value="AARP2CN"/>
    <property type="match status" value="1"/>
</dbReference>
<dbReference type="Ensembl" id="ENSEBUT00000016198.1">
    <property type="protein sequence ID" value="ENSEBUP00000015622.1"/>
    <property type="gene ID" value="ENSEBUG00000009838.1"/>
</dbReference>
<dbReference type="GO" id="GO:0000479">
    <property type="term" value="P:endonucleolytic cleavage of tricistronic rRNA transcript (SSU-rRNA, 5.8S rRNA, LSU-rRNA)"/>
    <property type="evidence" value="ECO:0007669"/>
    <property type="project" value="TreeGrafter"/>
</dbReference>
<organism evidence="2 3">
    <name type="scientific">Eptatretus burgeri</name>
    <name type="common">Inshore hagfish</name>
    <dbReference type="NCBI Taxonomy" id="7764"/>
    <lineage>
        <taxon>Eukaryota</taxon>
        <taxon>Metazoa</taxon>
        <taxon>Chordata</taxon>
        <taxon>Craniata</taxon>
        <taxon>Vertebrata</taxon>
        <taxon>Cyclostomata</taxon>
        <taxon>Myxini</taxon>
        <taxon>Myxiniformes</taxon>
        <taxon>Myxinidae</taxon>
        <taxon>Eptatretinae</taxon>
        <taxon>Eptatretus</taxon>
    </lineage>
</organism>
<evidence type="ECO:0000259" key="1">
    <source>
        <dbReference type="SMART" id="SM00785"/>
    </source>
</evidence>
<dbReference type="GO" id="GO:0000462">
    <property type="term" value="P:maturation of SSU-rRNA from tricistronic rRNA transcript (SSU-rRNA, 5.8S rRNA, LSU-rRNA)"/>
    <property type="evidence" value="ECO:0007669"/>
    <property type="project" value="TreeGrafter"/>
</dbReference>
<evidence type="ECO:0000313" key="3">
    <source>
        <dbReference type="Proteomes" id="UP000694388"/>
    </source>
</evidence>